<evidence type="ECO:0000313" key="1">
    <source>
        <dbReference type="EMBL" id="KAK3076823.1"/>
    </source>
</evidence>
<comment type="caution">
    <text evidence="1">The sequence shown here is derived from an EMBL/GenBank/DDBJ whole genome shotgun (WGS) entry which is preliminary data.</text>
</comment>
<gene>
    <name evidence="1" type="ORF">LTS18_011956</name>
</gene>
<proteinExistence type="predicted"/>
<sequence>MAFPKAWTNNFGDTILDGELTIERSYSAIAVALKVTACLTVDGNCITHPHDGGRDLKGRLRVARRVVESLNETSEAAKYPLPFTLEVVQMCPANQLTEQLGQWRRRRLENDGIWFKCDAIHSDLRWKLGSAHETGSVSESDVVAATLSTQTPPRSYWYAGSVTGFERKAPPPSTLPTPKFLRMLVLL</sequence>
<evidence type="ECO:0000313" key="2">
    <source>
        <dbReference type="Proteomes" id="UP001186974"/>
    </source>
</evidence>
<accession>A0ACC3DJN2</accession>
<organism evidence="1 2">
    <name type="scientific">Coniosporium uncinatum</name>
    <dbReference type="NCBI Taxonomy" id="93489"/>
    <lineage>
        <taxon>Eukaryota</taxon>
        <taxon>Fungi</taxon>
        <taxon>Dikarya</taxon>
        <taxon>Ascomycota</taxon>
        <taxon>Pezizomycotina</taxon>
        <taxon>Dothideomycetes</taxon>
        <taxon>Dothideomycetes incertae sedis</taxon>
        <taxon>Coniosporium</taxon>
    </lineage>
</organism>
<dbReference type="EMBL" id="JAWDJW010003515">
    <property type="protein sequence ID" value="KAK3076823.1"/>
    <property type="molecule type" value="Genomic_DNA"/>
</dbReference>
<keyword evidence="2" id="KW-1185">Reference proteome</keyword>
<protein>
    <submittedName>
        <fullName evidence="1">Uncharacterized protein</fullName>
    </submittedName>
</protein>
<reference evidence="1" key="1">
    <citation type="submission" date="2024-09" db="EMBL/GenBank/DDBJ databases">
        <title>Black Yeasts Isolated from many extreme environments.</title>
        <authorList>
            <person name="Coleine C."/>
            <person name="Stajich J.E."/>
            <person name="Selbmann L."/>
        </authorList>
    </citation>
    <scope>NUCLEOTIDE SEQUENCE</scope>
    <source>
        <strain evidence="1">CCFEE 5737</strain>
    </source>
</reference>
<dbReference type="Proteomes" id="UP001186974">
    <property type="component" value="Unassembled WGS sequence"/>
</dbReference>
<name>A0ACC3DJN2_9PEZI</name>